<gene>
    <name evidence="2" type="ORF">IV203_010279</name>
</gene>
<evidence type="ECO:0000313" key="3">
    <source>
        <dbReference type="Proteomes" id="UP000693970"/>
    </source>
</evidence>
<evidence type="ECO:0000256" key="1">
    <source>
        <dbReference type="SAM" id="MobiDB-lite"/>
    </source>
</evidence>
<feature type="compositionally biased region" description="Polar residues" evidence="1">
    <location>
        <begin position="88"/>
        <end position="99"/>
    </location>
</feature>
<reference evidence="2" key="2">
    <citation type="submission" date="2021-04" db="EMBL/GenBank/DDBJ databases">
        <authorList>
            <person name="Podell S."/>
        </authorList>
    </citation>
    <scope>NUCLEOTIDE SEQUENCE</scope>
    <source>
        <strain evidence="2">Hildebrandi</strain>
    </source>
</reference>
<dbReference type="Proteomes" id="UP000693970">
    <property type="component" value="Unassembled WGS sequence"/>
</dbReference>
<dbReference type="AlphaFoldDB" id="A0A9K3KWY2"/>
<protein>
    <submittedName>
        <fullName evidence="2">Uncharacterized protein</fullName>
    </submittedName>
</protein>
<keyword evidence="3" id="KW-1185">Reference proteome</keyword>
<organism evidence="2 3">
    <name type="scientific">Nitzschia inconspicua</name>
    <dbReference type="NCBI Taxonomy" id="303405"/>
    <lineage>
        <taxon>Eukaryota</taxon>
        <taxon>Sar</taxon>
        <taxon>Stramenopiles</taxon>
        <taxon>Ochrophyta</taxon>
        <taxon>Bacillariophyta</taxon>
        <taxon>Bacillariophyceae</taxon>
        <taxon>Bacillariophycidae</taxon>
        <taxon>Bacillariales</taxon>
        <taxon>Bacillariaceae</taxon>
        <taxon>Nitzschia</taxon>
    </lineage>
</organism>
<proteinExistence type="predicted"/>
<feature type="compositionally biased region" description="Basic and acidic residues" evidence="1">
    <location>
        <begin position="73"/>
        <end position="83"/>
    </location>
</feature>
<comment type="caution">
    <text evidence="2">The sequence shown here is derived from an EMBL/GenBank/DDBJ whole genome shotgun (WGS) entry which is preliminary data.</text>
</comment>
<dbReference type="EMBL" id="JAGRRH010000018">
    <property type="protein sequence ID" value="KAG7350919.1"/>
    <property type="molecule type" value="Genomic_DNA"/>
</dbReference>
<accession>A0A9K3KWY2</accession>
<reference evidence="2" key="1">
    <citation type="journal article" date="2021" name="Sci. Rep.">
        <title>Diploid genomic architecture of Nitzschia inconspicua, an elite biomass production diatom.</title>
        <authorList>
            <person name="Oliver A."/>
            <person name="Podell S."/>
            <person name="Pinowska A."/>
            <person name="Traller J.C."/>
            <person name="Smith S.R."/>
            <person name="McClure R."/>
            <person name="Beliaev A."/>
            <person name="Bohutskyi P."/>
            <person name="Hill E.A."/>
            <person name="Rabines A."/>
            <person name="Zheng H."/>
            <person name="Allen L.Z."/>
            <person name="Kuo A."/>
            <person name="Grigoriev I.V."/>
            <person name="Allen A.E."/>
            <person name="Hazlebeck D."/>
            <person name="Allen E.E."/>
        </authorList>
    </citation>
    <scope>NUCLEOTIDE SEQUENCE</scope>
    <source>
        <strain evidence="2">Hildebrandi</strain>
    </source>
</reference>
<name>A0A9K3KWY2_9STRA</name>
<evidence type="ECO:0000313" key="2">
    <source>
        <dbReference type="EMBL" id="KAG7350919.1"/>
    </source>
</evidence>
<feature type="region of interest" description="Disordered" evidence="1">
    <location>
        <begin position="72"/>
        <end position="99"/>
    </location>
</feature>
<sequence>MAQQGQSLSHCCSSVSFDHPPSIYLNHGSKDLEDNNVLTKDADIVSLLVGKKCKAVTEFKEAPITKLGFMATDPKHTTSDRPSIHGCNPSNSSYKSKTS</sequence>